<reference evidence="1" key="1">
    <citation type="journal article" date="2021" name="Proc. Natl. Acad. Sci. U.S.A.">
        <title>A Catalog of Tens of Thousands of Viruses from Human Metagenomes Reveals Hidden Associations with Chronic Diseases.</title>
        <authorList>
            <person name="Tisza M.J."/>
            <person name="Buck C.B."/>
        </authorList>
    </citation>
    <scope>NUCLEOTIDE SEQUENCE</scope>
    <source>
        <strain evidence="1">CtxMM9</strain>
    </source>
</reference>
<organism evidence="1">
    <name type="scientific">Siphoviridae sp. ctxMM9</name>
    <dbReference type="NCBI Taxonomy" id="2827973"/>
    <lineage>
        <taxon>Viruses</taxon>
        <taxon>Duplodnaviria</taxon>
        <taxon>Heunggongvirae</taxon>
        <taxon>Uroviricota</taxon>
        <taxon>Caudoviricetes</taxon>
    </lineage>
</organism>
<accession>A0A8S5T6R0</accession>
<protein>
    <submittedName>
        <fullName evidence="1">Uncharacterized protein</fullName>
    </submittedName>
</protein>
<evidence type="ECO:0000313" key="1">
    <source>
        <dbReference type="EMBL" id="DAF58929.1"/>
    </source>
</evidence>
<proteinExistence type="predicted"/>
<name>A0A8S5T6R0_9CAUD</name>
<sequence>MFQFFLLSLQLIHLSKKQKCDYWFHLVSLKKLFLTNLLAIHQHGY</sequence>
<dbReference type="EMBL" id="BK032759">
    <property type="protein sequence ID" value="DAF58929.1"/>
    <property type="molecule type" value="Genomic_DNA"/>
</dbReference>